<sequence>MKLHELKPVDGARNKRNRVGRGMSSGNGKTSGRGHNGQKSRSGGKIGLTFEGGQLPLFRSIPKRGFTNINRKDYAIVNVSALNRFDNGTEVTPALLVEAGIVKNEKSGIKILGNGNLEKKLTIKAHKFSSSAVEAIEQQGGTHEVI</sequence>
<evidence type="ECO:0000313" key="11">
    <source>
        <dbReference type="EMBL" id="MBP1952434.1"/>
    </source>
</evidence>
<dbReference type="PROSITE" id="PS00475">
    <property type="entry name" value="RIBOSOMAL_L15"/>
    <property type="match status" value="1"/>
</dbReference>
<dbReference type="GO" id="GO:0022625">
    <property type="term" value="C:cytosolic large ribosomal subunit"/>
    <property type="evidence" value="ECO:0007669"/>
    <property type="project" value="TreeGrafter"/>
</dbReference>
<dbReference type="NCBIfam" id="TIGR01071">
    <property type="entry name" value="rplO_bact"/>
    <property type="match status" value="1"/>
</dbReference>
<organism evidence="12 13">
    <name type="scientific">Jeotgalicoccus aerolatus</name>
    <dbReference type="NCBI Taxonomy" id="709510"/>
    <lineage>
        <taxon>Bacteria</taxon>
        <taxon>Bacillati</taxon>
        <taxon>Bacillota</taxon>
        <taxon>Bacilli</taxon>
        <taxon>Bacillales</taxon>
        <taxon>Staphylococcaceae</taxon>
        <taxon>Jeotgalicoccus</taxon>
    </lineage>
</organism>
<reference evidence="13" key="2">
    <citation type="submission" date="2016-10" db="EMBL/GenBank/DDBJ databases">
        <authorList>
            <person name="Varghese N."/>
            <person name="Submissions S."/>
        </authorList>
    </citation>
    <scope>NUCLEOTIDE SEQUENCE [LARGE SCALE GENOMIC DNA]</scope>
    <source>
        <strain evidence="13">CGMCC 1.8911</strain>
    </source>
</reference>
<name>A0A1G8X2N5_9STAP</name>
<comment type="subunit">
    <text evidence="2 7">Part of the 50S ribosomal subunit.</text>
</comment>
<dbReference type="OrthoDB" id="9810293at2"/>
<reference evidence="12" key="1">
    <citation type="submission" date="2016-10" db="EMBL/GenBank/DDBJ databases">
        <authorList>
            <person name="de Groot N.N."/>
        </authorList>
    </citation>
    <scope>NUCLEOTIDE SEQUENCE [LARGE SCALE GENOMIC DNA]</scope>
    <source>
        <strain evidence="12">CGMCC 1.8911</strain>
    </source>
</reference>
<feature type="region of interest" description="Disordered" evidence="9">
    <location>
        <begin position="1"/>
        <end position="47"/>
    </location>
</feature>
<dbReference type="Gene3D" id="3.100.10.10">
    <property type="match status" value="1"/>
</dbReference>
<evidence type="ECO:0000256" key="6">
    <source>
        <dbReference type="ARBA" id="ARBA00023274"/>
    </source>
</evidence>
<feature type="compositionally biased region" description="Gly residues" evidence="9">
    <location>
        <begin position="23"/>
        <end position="35"/>
    </location>
</feature>
<keyword evidence="6 7" id="KW-0687">Ribonucleoprotein</keyword>
<evidence type="ECO:0000256" key="7">
    <source>
        <dbReference type="HAMAP-Rule" id="MF_01341"/>
    </source>
</evidence>
<feature type="compositionally biased region" description="Basic and acidic residues" evidence="9">
    <location>
        <begin position="1"/>
        <end position="13"/>
    </location>
</feature>
<keyword evidence="3 7" id="KW-0699">rRNA-binding</keyword>
<accession>A0A1G8X2N5</accession>
<dbReference type="GO" id="GO:0006412">
    <property type="term" value="P:translation"/>
    <property type="evidence" value="ECO:0007669"/>
    <property type="project" value="UniProtKB-UniRule"/>
</dbReference>
<dbReference type="GO" id="GO:0003735">
    <property type="term" value="F:structural constituent of ribosome"/>
    <property type="evidence" value="ECO:0007669"/>
    <property type="project" value="InterPro"/>
</dbReference>
<dbReference type="FunFam" id="3.100.10.10:FF:000004">
    <property type="entry name" value="50S ribosomal protein L15"/>
    <property type="match status" value="1"/>
</dbReference>
<gene>
    <name evidence="7" type="primary">rplO</name>
    <name evidence="11" type="ORF">J2Z27_001482</name>
    <name evidence="12" type="ORF">SAMN05216187_10339</name>
</gene>
<evidence type="ECO:0000256" key="4">
    <source>
        <dbReference type="ARBA" id="ARBA00022884"/>
    </source>
</evidence>
<proteinExistence type="inferred from homology"/>
<dbReference type="Proteomes" id="UP001519348">
    <property type="component" value="Unassembled WGS sequence"/>
</dbReference>
<evidence type="ECO:0000256" key="8">
    <source>
        <dbReference type="RuleBase" id="RU003888"/>
    </source>
</evidence>
<dbReference type="InterPro" id="IPR005749">
    <property type="entry name" value="Ribosomal_uL15_bac-type"/>
</dbReference>
<dbReference type="STRING" id="586411.SAMN05216187_10339"/>
<dbReference type="EMBL" id="JAGGKN010000004">
    <property type="protein sequence ID" value="MBP1952434.1"/>
    <property type="molecule type" value="Genomic_DNA"/>
</dbReference>
<evidence type="ECO:0000256" key="9">
    <source>
        <dbReference type="SAM" id="MobiDB-lite"/>
    </source>
</evidence>
<dbReference type="EMBL" id="FNFI01000003">
    <property type="protein sequence ID" value="SDJ84607.1"/>
    <property type="molecule type" value="Genomic_DNA"/>
</dbReference>
<comment type="function">
    <text evidence="7">Binds to the 23S rRNA.</text>
</comment>
<dbReference type="RefSeq" id="WP_092595622.1">
    <property type="nucleotide sequence ID" value="NZ_BMCN01000002.1"/>
</dbReference>
<evidence type="ECO:0000259" key="10">
    <source>
        <dbReference type="Pfam" id="PF00828"/>
    </source>
</evidence>
<dbReference type="PANTHER" id="PTHR12934:SF11">
    <property type="entry name" value="LARGE RIBOSOMAL SUBUNIT PROTEIN UL15M"/>
    <property type="match status" value="1"/>
</dbReference>
<evidence type="ECO:0000256" key="5">
    <source>
        <dbReference type="ARBA" id="ARBA00022980"/>
    </source>
</evidence>
<dbReference type="GO" id="GO:0019843">
    <property type="term" value="F:rRNA binding"/>
    <property type="evidence" value="ECO:0007669"/>
    <property type="project" value="UniProtKB-UniRule"/>
</dbReference>
<keyword evidence="5 7" id="KW-0689">Ribosomal protein</keyword>
<evidence type="ECO:0000256" key="3">
    <source>
        <dbReference type="ARBA" id="ARBA00022730"/>
    </source>
</evidence>
<dbReference type="InterPro" id="IPR036227">
    <property type="entry name" value="Ribosomal_uL15/eL18_sf"/>
</dbReference>
<evidence type="ECO:0000256" key="2">
    <source>
        <dbReference type="ARBA" id="ARBA00011838"/>
    </source>
</evidence>
<evidence type="ECO:0000313" key="13">
    <source>
        <dbReference type="Proteomes" id="UP000242700"/>
    </source>
</evidence>
<reference evidence="11 14" key="3">
    <citation type="submission" date="2021-03" db="EMBL/GenBank/DDBJ databases">
        <title>Genomic Encyclopedia of Type Strains, Phase IV (KMG-IV): sequencing the most valuable type-strain genomes for metagenomic binning, comparative biology and taxonomic classification.</title>
        <authorList>
            <person name="Goeker M."/>
        </authorList>
    </citation>
    <scope>NUCLEOTIDE SEQUENCE [LARGE SCALE GENOMIC DNA]</scope>
    <source>
        <strain evidence="11 14">DSM 22420</strain>
    </source>
</reference>
<dbReference type="Pfam" id="PF00828">
    <property type="entry name" value="Ribosomal_L27A"/>
    <property type="match status" value="1"/>
</dbReference>
<protein>
    <recommendedName>
        <fullName evidence="7">Large ribosomal subunit protein uL15</fullName>
    </recommendedName>
</protein>
<evidence type="ECO:0000313" key="14">
    <source>
        <dbReference type="Proteomes" id="UP001519348"/>
    </source>
</evidence>
<keyword evidence="4 7" id="KW-0694">RNA-binding</keyword>
<dbReference type="AlphaFoldDB" id="A0A1G8X2N5"/>
<dbReference type="InterPro" id="IPR021131">
    <property type="entry name" value="Ribosomal_uL15/eL18"/>
</dbReference>
<dbReference type="Proteomes" id="UP000242700">
    <property type="component" value="Unassembled WGS sequence"/>
</dbReference>
<dbReference type="PANTHER" id="PTHR12934">
    <property type="entry name" value="50S RIBOSOMAL PROTEIN L15"/>
    <property type="match status" value="1"/>
</dbReference>
<dbReference type="SUPFAM" id="SSF52080">
    <property type="entry name" value="Ribosomal proteins L15p and L18e"/>
    <property type="match status" value="1"/>
</dbReference>
<evidence type="ECO:0000313" key="12">
    <source>
        <dbReference type="EMBL" id="SDJ84607.1"/>
    </source>
</evidence>
<dbReference type="InterPro" id="IPR001196">
    <property type="entry name" value="Ribosomal_uL15_CS"/>
</dbReference>
<feature type="domain" description="Large ribosomal subunit protein uL15/eL18" evidence="10">
    <location>
        <begin position="76"/>
        <end position="142"/>
    </location>
</feature>
<comment type="similarity">
    <text evidence="1 7 8">Belongs to the universal ribosomal protein uL15 family.</text>
</comment>
<evidence type="ECO:0000256" key="1">
    <source>
        <dbReference type="ARBA" id="ARBA00007320"/>
    </source>
</evidence>
<keyword evidence="14" id="KW-1185">Reference proteome</keyword>
<dbReference type="InterPro" id="IPR030878">
    <property type="entry name" value="Ribosomal_uL15"/>
</dbReference>
<dbReference type="HAMAP" id="MF_01341">
    <property type="entry name" value="Ribosomal_uL15"/>
    <property type="match status" value="1"/>
</dbReference>